<dbReference type="Proteomes" id="UP001428290">
    <property type="component" value="Unassembled WGS sequence"/>
</dbReference>
<keyword evidence="3" id="KW-1185">Reference proteome</keyword>
<evidence type="ECO:0000259" key="1">
    <source>
        <dbReference type="Pfam" id="PF04296"/>
    </source>
</evidence>
<evidence type="ECO:0000313" key="2">
    <source>
        <dbReference type="EMBL" id="GAA5531127.1"/>
    </source>
</evidence>
<organism evidence="2 3">
    <name type="scientific">Herpetosiphon gulosus</name>
    <dbReference type="NCBI Taxonomy" id="1973496"/>
    <lineage>
        <taxon>Bacteria</taxon>
        <taxon>Bacillati</taxon>
        <taxon>Chloroflexota</taxon>
        <taxon>Chloroflexia</taxon>
        <taxon>Herpetosiphonales</taxon>
        <taxon>Herpetosiphonaceae</taxon>
        <taxon>Herpetosiphon</taxon>
    </lineage>
</organism>
<protein>
    <recommendedName>
        <fullName evidence="1">YlxR domain-containing protein</fullName>
    </recommendedName>
</protein>
<dbReference type="PANTHER" id="PTHR34215:SF1">
    <property type="entry name" value="YLXR DOMAIN-CONTAINING PROTEIN"/>
    <property type="match status" value="1"/>
</dbReference>
<dbReference type="NCBIfam" id="NF047356">
    <property type="entry name" value="RNA_bind_RnpM"/>
    <property type="match status" value="1"/>
</dbReference>
<proteinExistence type="predicted"/>
<dbReference type="Pfam" id="PF04296">
    <property type="entry name" value="YlxR"/>
    <property type="match status" value="1"/>
</dbReference>
<gene>
    <name evidence="2" type="ORF">Hgul01_04952</name>
</gene>
<sequence length="107" mass="11853">MAAQKQSPRPRHVPQRMCVACRRTESKRQLVRLVRLADQSVVVDPSGKQAGRGAYLCAERPCWTNALKRGALERALRVELSAIDQQALQTIADQFPDAEPAVEAAMN</sequence>
<reference evidence="2 3" key="1">
    <citation type="submission" date="2024-02" db="EMBL/GenBank/DDBJ databases">
        <title>Herpetosiphon gulosus NBRC 112829.</title>
        <authorList>
            <person name="Ichikawa N."/>
            <person name="Katano-Makiyama Y."/>
            <person name="Hidaka K."/>
        </authorList>
    </citation>
    <scope>NUCLEOTIDE SEQUENCE [LARGE SCALE GENOMIC DNA]</scope>
    <source>
        <strain evidence="2 3">NBRC 112829</strain>
    </source>
</reference>
<feature type="domain" description="YlxR" evidence="1">
    <location>
        <begin position="16"/>
        <end position="84"/>
    </location>
</feature>
<dbReference type="PANTHER" id="PTHR34215">
    <property type="entry name" value="BLL0784 PROTEIN"/>
    <property type="match status" value="1"/>
</dbReference>
<dbReference type="InterPro" id="IPR037465">
    <property type="entry name" value="YlxR"/>
</dbReference>
<dbReference type="InterPro" id="IPR035931">
    <property type="entry name" value="YlxR-like_sf"/>
</dbReference>
<dbReference type="InterPro" id="IPR007393">
    <property type="entry name" value="YlxR_dom"/>
</dbReference>
<dbReference type="SUPFAM" id="SSF64376">
    <property type="entry name" value="YlxR-like"/>
    <property type="match status" value="1"/>
</dbReference>
<dbReference type="Gene3D" id="3.30.1230.10">
    <property type="entry name" value="YlxR-like"/>
    <property type="match status" value="1"/>
</dbReference>
<dbReference type="EMBL" id="BAABRU010000033">
    <property type="protein sequence ID" value="GAA5531127.1"/>
    <property type="molecule type" value="Genomic_DNA"/>
</dbReference>
<name>A0ABP9X6W3_9CHLR</name>
<accession>A0ABP9X6W3</accession>
<comment type="caution">
    <text evidence="2">The sequence shown here is derived from an EMBL/GenBank/DDBJ whole genome shotgun (WGS) entry which is preliminary data.</text>
</comment>
<dbReference type="RefSeq" id="WP_012188033.1">
    <property type="nucleotide sequence ID" value="NZ_BAABRU010000033.1"/>
</dbReference>
<evidence type="ECO:0000313" key="3">
    <source>
        <dbReference type="Proteomes" id="UP001428290"/>
    </source>
</evidence>